<protein>
    <submittedName>
        <fullName evidence="1">Uncharacterized protein</fullName>
    </submittedName>
</protein>
<sequence>MGKYKILLDRMSMWTMIQKSELRVMKELYYEISINHKSKYEEGIRNGTYFYSLSHKPEYEGEIASEVMTEHCLLD</sequence>
<dbReference type="EMBL" id="UYRV01006885">
    <property type="protein sequence ID" value="VDK54087.1"/>
    <property type="molecule type" value="Genomic_DNA"/>
</dbReference>
<proteinExistence type="predicted"/>
<keyword evidence="2" id="KW-1185">Reference proteome</keyword>
<gene>
    <name evidence="1" type="ORF">CGOC_LOCUS2891</name>
</gene>
<dbReference type="Proteomes" id="UP000271889">
    <property type="component" value="Unassembled WGS sequence"/>
</dbReference>
<organism evidence="1 2">
    <name type="scientific">Cylicostephanus goldi</name>
    <name type="common">Nematode worm</name>
    <dbReference type="NCBI Taxonomy" id="71465"/>
    <lineage>
        <taxon>Eukaryota</taxon>
        <taxon>Metazoa</taxon>
        <taxon>Ecdysozoa</taxon>
        <taxon>Nematoda</taxon>
        <taxon>Chromadorea</taxon>
        <taxon>Rhabditida</taxon>
        <taxon>Rhabditina</taxon>
        <taxon>Rhabditomorpha</taxon>
        <taxon>Strongyloidea</taxon>
        <taxon>Strongylidae</taxon>
        <taxon>Cylicostephanus</taxon>
    </lineage>
</organism>
<evidence type="ECO:0000313" key="1">
    <source>
        <dbReference type="EMBL" id="VDK54087.1"/>
    </source>
</evidence>
<name>A0A3P6R5R9_CYLGO</name>
<evidence type="ECO:0000313" key="2">
    <source>
        <dbReference type="Proteomes" id="UP000271889"/>
    </source>
</evidence>
<accession>A0A3P6R5R9</accession>
<dbReference type="AlphaFoldDB" id="A0A3P6R5R9"/>
<reference evidence="1 2" key="1">
    <citation type="submission" date="2018-11" db="EMBL/GenBank/DDBJ databases">
        <authorList>
            <consortium name="Pathogen Informatics"/>
        </authorList>
    </citation>
    <scope>NUCLEOTIDE SEQUENCE [LARGE SCALE GENOMIC DNA]</scope>
</reference>